<gene>
    <name evidence="1" type="ORF">MT2528_0801</name>
</gene>
<dbReference type="Proteomes" id="UP000182660">
    <property type="component" value="Unassembled WGS sequence"/>
</dbReference>
<protein>
    <submittedName>
        <fullName evidence="1">GTPase Der-GTP-binding protein EngA</fullName>
    </submittedName>
</protein>
<sequence>MEKLLDKLLNAFDAKIQEEQGFRADAEKDSNCFYYGDGRVDGVDASRALVEQVLMEYMQPKPVTKEESENAINCKGRVIPAWFMEGDTKMVFDRTAFADEDGCMPLNQLRKDECILAPGAIYRAATNGKNGGDK</sequence>
<reference evidence="1 2" key="1">
    <citation type="submission" date="2016-11" db="EMBL/GenBank/DDBJ databases">
        <authorList>
            <person name="Klemetsen T."/>
        </authorList>
    </citation>
    <scope>NUCLEOTIDE SEQUENCE [LARGE SCALE GENOMIC DNA]</scope>
    <source>
        <strain evidence="1">MT 2528</strain>
    </source>
</reference>
<organism evidence="1 2">
    <name type="scientific">Moritella viscosa</name>
    <dbReference type="NCBI Taxonomy" id="80854"/>
    <lineage>
        <taxon>Bacteria</taxon>
        <taxon>Pseudomonadati</taxon>
        <taxon>Pseudomonadota</taxon>
        <taxon>Gammaproteobacteria</taxon>
        <taxon>Alteromonadales</taxon>
        <taxon>Moritellaceae</taxon>
        <taxon>Moritella</taxon>
    </lineage>
</organism>
<accession>A0ABY1HCU6</accession>
<dbReference type="EMBL" id="FPLJ01000022">
    <property type="protein sequence ID" value="SGY85173.1"/>
    <property type="molecule type" value="Genomic_DNA"/>
</dbReference>
<evidence type="ECO:0000313" key="2">
    <source>
        <dbReference type="Proteomes" id="UP000182660"/>
    </source>
</evidence>
<keyword evidence="2" id="KW-1185">Reference proteome</keyword>
<dbReference type="RefSeq" id="WP_075471111.1">
    <property type="nucleotide sequence ID" value="NZ_CAWQZC010000101.1"/>
</dbReference>
<dbReference type="GeneID" id="61294470"/>
<comment type="caution">
    <text evidence="1">The sequence shown here is derived from an EMBL/GenBank/DDBJ whole genome shotgun (WGS) entry which is preliminary data.</text>
</comment>
<name>A0ABY1HCU6_9GAMM</name>
<proteinExistence type="predicted"/>
<evidence type="ECO:0000313" key="1">
    <source>
        <dbReference type="EMBL" id="SGY85173.1"/>
    </source>
</evidence>